<dbReference type="NCBIfam" id="TIGR02622">
    <property type="entry name" value="CDP_4_6_dhtase"/>
    <property type="match status" value="1"/>
</dbReference>
<dbReference type="InterPro" id="IPR013445">
    <property type="entry name" value="CDP_4_6_deHydtase"/>
</dbReference>
<dbReference type="Gene3D" id="3.40.50.720">
    <property type="entry name" value="NAD(P)-binding Rossmann-like Domain"/>
    <property type="match status" value="1"/>
</dbReference>
<dbReference type="SUPFAM" id="SSF51735">
    <property type="entry name" value="NAD(P)-binding Rossmann-fold domains"/>
    <property type="match status" value="1"/>
</dbReference>
<dbReference type="Pfam" id="PF16363">
    <property type="entry name" value="GDP_Man_Dehyd"/>
    <property type="match status" value="1"/>
</dbReference>
<evidence type="ECO:0000313" key="3">
    <source>
        <dbReference type="Proteomes" id="UP001221189"/>
    </source>
</evidence>
<accession>A0ABT5KIH0</accession>
<evidence type="ECO:0000313" key="2">
    <source>
        <dbReference type="EMBL" id="MDC8772740.1"/>
    </source>
</evidence>
<dbReference type="EMBL" id="JAQQXT010000008">
    <property type="protein sequence ID" value="MDC8772740.1"/>
    <property type="molecule type" value="Genomic_DNA"/>
</dbReference>
<evidence type="ECO:0000259" key="1">
    <source>
        <dbReference type="Pfam" id="PF16363"/>
    </source>
</evidence>
<protein>
    <submittedName>
        <fullName evidence="2">CDP-glucose 4,6-dehydratase</fullName>
        <ecNumber evidence="2">4.2.1.45</ecNumber>
    </submittedName>
</protein>
<proteinExistence type="predicted"/>
<dbReference type="PANTHER" id="PTHR43000">
    <property type="entry name" value="DTDP-D-GLUCOSE 4,6-DEHYDRATASE-RELATED"/>
    <property type="match status" value="1"/>
</dbReference>
<dbReference type="Proteomes" id="UP001221189">
    <property type="component" value="Unassembled WGS sequence"/>
</dbReference>
<name>A0ABT5KIH0_9BURK</name>
<organism evidence="2 3">
    <name type="scientific">Roseateles albus</name>
    <dbReference type="NCBI Taxonomy" id="2987525"/>
    <lineage>
        <taxon>Bacteria</taxon>
        <taxon>Pseudomonadati</taxon>
        <taxon>Pseudomonadota</taxon>
        <taxon>Betaproteobacteria</taxon>
        <taxon>Burkholderiales</taxon>
        <taxon>Sphaerotilaceae</taxon>
        <taxon>Roseateles</taxon>
    </lineage>
</organism>
<feature type="domain" description="NAD(P)-binding" evidence="1">
    <location>
        <begin position="26"/>
        <end position="341"/>
    </location>
</feature>
<dbReference type="GO" id="GO:0047733">
    <property type="term" value="F:CDP-glucose 4,6-dehydratase activity"/>
    <property type="evidence" value="ECO:0007669"/>
    <property type="project" value="UniProtKB-EC"/>
</dbReference>
<dbReference type="InterPro" id="IPR016040">
    <property type="entry name" value="NAD(P)-bd_dom"/>
</dbReference>
<reference evidence="2 3" key="1">
    <citation type="submission" date="2022-10" db="EMBL/GenBank/DDBJ databases">
        <title>Paucibacter sp. hw1 Genome sequencing.</title>
        <authorList>
            <person name="Park S."/>
        </authorList>
    </citation>
    <scope>NUCLEOTIDE SEQUENCE [LARGE SCALE GENOMIC DNA]</scope>
    <source>
        <strain evidence="3">hw1</strain>
    </source>
</reference>
<gene>
    <name evidence="2" type="primary">rfbG</name>
    <name evidence="2" type="ORF">PRZ03_14245</name>
</gene>
<keyword evidence="2" id="KW-0456">Lyase</keyword>
<dbReference type="Gene3D" id="3.90.25.10">
    <property type="entry name" value="UDP-galactose 4-epimerase, domain 1"/>
    <property type="match status" value="1"/>
</dbReference>
<sequence>MENLEMTSLKNPMNIFKNTYSGKKVLVTGHTGFKGSWLITWLNLLGAEVCGYSIGIPTSPSLFEDAVLAGSIRHEVGDVRDRAQLHAVMQDFKPDFVFHLAAQAIVSTSYAEPFETFDTNVMGTAGVLDCLRKVDWPCVAVIITSDKAYDNVEWPWGYRETDRLGGKDIYSGSKGAAELVFSSYYHSFFRSINTNVRMATARAGNVIGGGDWAKDRIIADCVRAWQTNDAVQIRSPAATRPWQHVLEPLSGYLALGAQLALDAGLHGESFNFGPKAEQNAKVVELLAALAEVWGFDDPSTSFDVVGNSPFYEASLLKLNVDKALLQLQWEPNLSYSECMSMTGVWYREVVKNSANALTMTKTQIMEYQKIATDRLRSWTV</sequence>
<comment type="caution">
    <text evidence="2">The sequence shown here is derived from an EMBL/GenBank/DDBJ whole genome shotgun (WGS) entry which is preliminary data.</text>
</comment>
<keyword evidence="3" id="KW-1185">Reference proteome</keyword>
<dbReference type="EC" id="4.2.1.45" evidence="2"/>
<dbReference type="InterPro" id="IPR036291">
    <property type="entry name" value="NAD(P)-bd_dom_sf"/>
</dbReference>